<dbReference type="EMBL" id="JALD01000028">
    <property type="protein sequence ID" value="EUD11977.1"/>
    <property type="molecule type" value="Genomic_DNA"/>
</dbReference>
<reference evidence="1 2" key="1">
    <citation type="submission" date="2014-01" db="EMBL/GenBank/DDBJ databases">
        <authorList>
            <person name="Durkin A.S."/>
            <person name="McCorrison J."/>
            <person name="Torralba M."/>
            <person name="Gillis M."/>
            <person name="Haft D.H."/>
            <person name="Methe B."/>
            <person name="Sutton G."/>
            <person name="Nelson K.E."/>
        </authorList>
    </citation>
    <scope>NUCLEOTIDE SEQUENCE [LARGE SCALE GENOMIC DNA]</scope>
    <source>
        <strain evidence="1 2">205/92</strain>
    </source>
</reference>
<name>A0AAV3M8Q8_9GAMM</name>
<protein>
    <submittedName>
        <fullName evidence="1">Uncharacterized protein</fullName>
    </submittedName>
</protein>
<gene>
    <name evidence="1" type="ORF">HMPREF1563_1486</name>
</gene>
<organism evidence="1 2">
    <name type="scientific">Providencia alcalifaciens 205/92</name>
    <dbReference type="NCBI Taxonomy" id="1256988"/>
    <lineage>
        <taxon>Bacteria</taxon>
        <taxon>Pseudomonadati</taxon>
        <taxon>Pseudomonadota</taxon>
        <taxon>Gammaproteobacteria</taxon>
        <taxon>Enterobacterales</taxon>
        <taxon>Morganellaceae</taxon>
        <taxon>Providencia</taxon>
    </lineage>
</organism>
<accession>A0AAV3M8Q8</accession>
<comment type="caution">
    <text evidence="1">The sequence shown here is derived from an EMBL/GenBank/DDBJ whole genome shotgun (WGS) entry which is preliminary data.</text>
</comment>
<evidence type="ECO:0000313" key="1">
    <source>
        <dbReference type="EMBL" id="EUD11977.1"/>
    </source>
</evidence>
<proteinExistence type="predicted"/>
<dbReference type="Proteomes" id="UP000022311">
    <property type="component" value="Unassembled WGS sequence"/>
</dbReference>
<dbReference type="AlphaFoldDB" id="A0AAV3M8Q8"/>
<sequence length="47" mass="5600">MFLAVQSPLWLFEKILYLFSILNHKVIKKMKNNSKKYEPFRSIAGLN</sequence>
<evidence type="ECO:0000313" key="2">
    <source>
        <dbReference type="Proteomes" id="UP000022311"/>
    </source>
</evidence>